<evidence type="ECO:0000256" key="2">
    <source>
        <dbReference type="PROSITE-ProRule" id="PRU00035"/>
    </source>
</evidence>
<feature type="domain" description="Bromo" evidence="4">
    <location>
        <begin position="104"/>
        <end position="174"/>
    </location>
</feature>
<dbReference type="InterPro" id="IPR036427">
    <property type="entry name" value="Bromodomain-like_sf"/>
</dbReference>
<dbReference type="Proteomes" id="UP001141552">
    <property type="component" value="Unassembled WGS sequence"/>
</dbReference>
<dbReference type="Pfam" id="PF00439">
    <property type="entry name" value="Bromodomain"/>
    <property type="match status" value="1"/>
</dbReference>
<dbReference type="SMART" id="SM00297">
    <property type="entry name" value="BROMO"/>
    <property type="match status" value="1"/>
</dbReference>
<dbReference type="AlphaFoldDB" id="A0A9Q0FED8"/>
<dbReference type="CDD" id="cd04369">
    <property type="entry name" value="Bromodomain"/>
    <property type="match status" value="1"/>
</dbReference>
<dbReference type="PRINTS" id="PR00503">
    <property type="entry name" value="BROMODOMAIN"/>
</dbReference>
<comment type="caution">
    <text evidence="5">The sequence shown here is derived from an EMBL/GenBank/DDBJ whole genome shotgun (WGS) entry which is preliminary data.</text>
</comment>
<proteinExistence type="predicted"/>
<feature type="region of interest" description="Disordered" evidence="3">
    <location>
        <begin position="518"/>
        <end position="542"/>
    </location>
</feature>
<feature type="region of interest" description="Disordered" evidence="3">
    <location>
        <begin position="28"/>
        <end position="58"/>
    </location>
</feature>
<dbReference type="PANTHER" id="PTHR22881">
    <property type="entry name" value="BROMODOMAIN CONTAINING PROTEIN"/>
    <property type="match status" value="1"/>
</dbReference>
<dbReference type="PROSITE" id="PS50014">
    <property type="entry name" value="BROMODOMAIN_2"/>
    <property type="match status" value="1"/>
</dbReference>
<feature type="region of interest" description="Disordered" evidence="3">
    <location>
        <begin position="201"/>
        <end position="257"/>
    </location>
</feature>
<dbReference type="SUPFAM" id="SSF47370">
    <property type="entry name" value="Bromodomain"/>
    <property type="match status" value="1"/>
</dbReference>
<reference evidence="5" key="1">
    <citation type="submission" date="2022-02" db="EMBL/GenBank/DDBJ databases">
        <authorList>
            <person name="Henning P.M."/>
            <person name="McCubbin A.G."/>
            <person name="Shore J.S."/>
        </authorList>
    </citation>
    <scope>NUCLEOTIDE SEQUENCE</scope>
    <source>
        <strain evidence="5">F60SS</strain>
        <tissue evidence="5">Leaves</tissue>
    </source>
</reference>
<dbReference type="InterPro" id="IPR051831">
    <property type="entry name" value="Bromodomain_contain_prot"/>
</dbReference>
<accession>A0A9Q0FED8</accession>
<evidence type="ECO:0000313" key="5">
    <source>
        <dbReference type="EMBL" id="KAJ4829812.1"/>
    </source>
</evidence>
<evidence type="ECO:0000256" key="1">
    <source>
        <dbReference type="ARBA" id="ARBA00023117"/>
    </source>
</evidence>
<reference evidence="5" key="2">
    <citation type="journal article" date="2023" name="Plants (Basel)">
        <title>Annotation of the Turnera subulata (Passifloraceae) Draft Genome Reveals the S-Locus Evolved after the Divergence of Turneroideae from Passifloroideae in a Stepwise Manner.</title>
        <authorList>
            <person name="Henning P.M."/>
            <person name="Roalson E.H."/>
            <person name="Mir W."/>
            <person name="McCubbin A.G."/>
            <person name="Shore J.S."/>
        </authorList>
    </citation>
    <scope>NUCLEOTIDE SEQUENCE</scope>
    <source>
        <strain evidence="5">F60SS</strain>
    </source>
</reference>
<gene>
    <name evidence="5" type="ORF">Tsubulata_025322</name>
</gene>
<evidence type="ECO:0000259" key="4">
    <source>
        <dbReference type="PROSITE" id="PS50014"/>
    </source>
</evidence>
<evidence type="ECO:0000256" key="3">
    <source>
        <dbReference type="SAM" id="MobiDB-lite"/>
    </source>
</evidence>
<organism evidence="5 6">
    <name type="scientific">Turnera subulata</name>
    <dbReference type="NCBI Taxonomy" id="218843"/>
    <lineage>
        <taxon>Eukaryota</taxon>
        <taxon>Viridiplantae</taxon>
        <taxon>Streptophyta</taxon>
        <taxon>Embryophyta</taxon>
        <taxon>Tracheophyta</taxon>
        <taxon>Spermatophyta</taxon>
        <taxon>Magnoliopsida</taxon>
        <taxon>eudicotyledons</taxon>
        <taxon>Gunneridae</taxon>
        <taxon>Pentapetalae</taxon>
        <taxon>rosids</taxon>
        <taxon>fabids</taxon>
        <taxon>Malpighiales</taxon>
        <taxon>Passifloraceae</taxon>
        <taxon>Turnera</taxon>
    </lineage>
</organism>
<name>A0A9Q0FED8_9ROSI</name>
<keyword evidence="1 2" id="KW-0103">Bromodomain</keyword>
<keyword evidence="6" id="KW-1185">Reference proteome</keyword>
<dbReference type="OrthoDB" id="21449at2759"/>
<dbReference type="InterPro" id="IPR001487">
    <property type="entry name" value="Bromodomain"/>
</dbReference>
<protein>
    <recommendedName>
        <fullName evidence="4">Bromo domain-containing protein</fullName>
    </recommendedName>
</protein>
<dbReference type="PANTHER" id="PTHR22881:SF26">
    <property type="entry name" value="BROMODOMAIN CONTAINING PROTEIN, EXPRESSED"/>
    <property type="match status" value="1"/>
</dbReference>
<evidence type="ECO:0000313" key="6">
    <source>
        <dbReference type="Proteomes" id="UP001141552"/>
    </source>
</evidence>
<dbReference type="EMBL" id="JAKUCV010005792">
    <property type="protein sequence ID" value="KAJ4829812.1"/>
    <property type="molecule type" value="Genomic_DNA"/>
</dbReference>
<dbReference type="Gene3D" id="1.20.920.10">
    <property type="entry name" value="Bromodomain-like"/>
    <property type="match status" value="1"/>
</dbReference>
<sequence>MSTTEEAAGHRRRSARIWELEEKAKALSLENKHTINTTTTLPPPPPSSAKRRGRKRKSLLDVVQQEGENPKHDGASSGNVKTANLSLQQIPSKQTLEFVLDILQRRDKQELFAQPVDPEEVVGYYDVIKEPMDFGTMRAKLQEEMYTSLEQFERDVFLICSNAMRFNSSTTVYYSEARAISELGRRVLHLLRTEPESFKLEYSRTRKRSSSTSSSSSRKPHNEAARTSSSRGKLDHRSSSTSGITHHDHPSIDFTSQTFLPSSRKYNLTGSRDGGSLNPSSEAERRLAYMPWKDESIISDMYNAPKQLSPVAEAGMRYAESLLRFVKGLGPTAQTVALAKLGKLPIWRRPPPPLIITPSCAQTSFGKKPLQDVPPVAAAAPLSSLTGFAHPIYSDVNISDHQMPRPFSSSKGKAAYNTERDSNIGMIHSCINADHDKGKAIATDHSTLNQVRPNYPTNINGGHSNLLEEEKLDVLPASRRRLLDAAVGSSSGKTVADSENMDLLIATIMQINAFQNRHTLPPSSSAPSSYFPDTSTENENEGLHVPPSQLATGSSQLWMQNEYPNLEATNISGTSQVINPVGGFNQSQYPPNGGELGPTTFAAPVLHPPMEWNQLPVGVASWGSRAENDLPISMSLSRQFMDKMQPSGHDHPALFLQQQHQQLQISSFGQNAFLQQQISPAGHKEIFMQQQPHISQKHEMPFFDALSLLEGAKPSPGNQAADHHVSGTTPQRFWDTQALSLMDGQNPDLALQL</sequence>